<dbReference type="KEGG" id="cphy:B5808_15215"/>
<accession>A0A1X9LPN1</accession>
<dbReference type="AlphaFoldDB" id="A0A1X9LPN1"/>
<dbReference type="InterPro" id="IPR050266">
    <property type="entry name" value="AB_hydrolase_sf"/>
</dbReference>
<dbReference type="Pfam" id="PF00561">
    <property type="entry name" value="Abhydrolase_1"/>
    <property type="match status" value="1"/>
</dbReference>
<evidence type="ECO:0000259" key="1">
    <source>
        <dbReference type="Pfam" id="PF00561"/>
    </source>
</evidence>
<dbReference type="InterPro" id="IPR029058">
    <property type="entry name" value="AB_hydrolase_fold"/>
</dbReference>
<sequence>MRTFCAVRGIRQTVRPTPPAPHPLTDGVRVPARTVLNRSMANHLFTLASGRSLGVSATGDPASGRLVVVCHPTPGAGGFDPDPIATQRSNTHILSLDRPGYGASDPLRPGEPTRIEARADDIAEFLSRSEQVARSSGGSRYGRVGVVGWGTGGMVALSLAARRPDLVDRVAAVSVPTPTTQTFDPVLQGLVPYSLASLDVTAEDPALRKPGLRNRLDRMLEEAALQGSVGGETDRLALRDHRWTHQLGAVEAPTLLVYGEGAGDRDELTTVDDGAWLRRRMPRGVARVVRVRGAGALVIASVWGRILRHVSS</sequence>
<dbReference type="Gene3D" id="3.40.50.1820">
    <property type="entry name" value="alpha/beta hydrolase"/>
    <property type="match status" value="1"/>
</dbReference>
<keyword evidence="3" id="KW-1185">Reference proteome</keyword>
<proteinExistence type="predicted"/>
<reference evidence="2 3" key="1">
    <citation type="submission" date="2017-04" db="EMBL/GenBank/DDBJ databases">
        <authorList>
            <person name="Afonso C.L."/>
            <person name="Miller P.J."/>
            <person name="Scott M.A."/>
            <person name="Spackman E."/>
            <person name="Goraichik I."/>
            <person name="Dimitrov K.M."/>
            <person name="Suarez D.L."/>
            <person name="Swayne D.E."/>
        </authorList>
    </citation>
    <scope>NUCLEOTIDE SEQUENCE [LARGE SCALE GENOMIC DNA]</scope>
    <source>
        <strain evidence="3">XA(T)</strain>
    </source>
</reference>
<dbReference type="InterPro" id="IPR000073">
    <property type="entry name" value="AB_hydrolase_1"/>
</dbReference>
<gene>
    <name evidence="2" type="ORF">B5808_15215</name>
</gene>
<dbReference type="PANTHER" id="PTHR43798">
    <property type="entry name" value="MONOACYLGLYCEROL LIPASE"/>
    <property type="match status" value="1"/>
</dbReference>
<dbReference type="PANTHER" id="PTHR43798:SF33">
    <property type="entry name" value="HYDROLASE, PUTATIVE (AFU_ORTHOLOGUE AFUA_2G14860)-RELATED"/>
    <property type="match status" value="1"/>
</dbReference>
<dbReference type="GO" id="GO:0016020">
    <property type="term" value="C:membrane"/>
    <property type="evidence" value="ECO:0007669"/>
    <property type="project" value="TreeGrafter"/>
</dbReference>
<evidence type="ECO:0000313" key="2">
    <source>
        <dbReference type="EMBL" id="ARJ06412.1"/>
    </source>
</evidence>
<feature type="domain" description="AB hydrolase-1" evidence="1">
    <location>
        <begin position="88"/>
        <end position="185"/>
    </location>
</feature>
<dbReference type="Proteomes" id="UP000192775">
    <property type="component" value="Chromosome"/>
</dbReference>
<dbReference type="EMBL" id="CP020715">
    <property type="protein sequence ID" value="ARJ06412.1"/>
    <property type="molecule type" value="Genomic_DNA"/>
</dbReference>
<dbReference type="SUPFAM" id="SSF53474">
    <property type="entry name" value="alpha/beta-Hydrolases"/>
    <property type="match status" value="1"/>
</dbReference>
<organism evidence="2 3">
    <name type="scientific">Cnuibacter physcomitrellae</name>
    <dbReference type="NCBI Taxonomy" id="1619308"/>
    <lineage>
        <taxon>Bacteria</taxon>
        <taxon>Bacillati</taxon>
        <taxon>Actinomycetota</taxon>
        <taxon>Actinomycetes</taxon>
        <taxon>Micrococcales</taxon>
        <taxon>Microbacteriaceae</taxon>
        <taxon>Cnuibacter</taxon>
    </lineage>
</organism>
<name>A0A1X9LPN1_9MICO</name>
<dbReference type="GO" id="GO:0003824">
    <property type="term" value="F:catalytic activity"/>
    <property type="evidence" value="ECO:0007669"/>
    <property type="project" value="UniProtKB-ARBA"/>
</dbReference>
<dbReference type="STRING" id="1619308.B5808_15215"/>
<evidence type="ECO:0000313" key="3">
    <source>
        <dbReference type="Proteomes" id="UP000192775"/>
    </source>
</evidence>
<protein>
    <recommendedName>
        <fullName evidence="1">AB hydrolase-1 domain-containing protein</fullName>
    </recommendedName>
</protein>